<sequence length="187" mass="21024">MAAPKKDNLHRLKVNLLYPQGSPSKIYVKFIKWLLSYGRFIVMGVELLVIGAFVLRFQLDAKLSDLNTQIGRQVPFIENLREDEALVRRAQFKLQTIKTNFAQTPLWSSLLGKISSQLPPSIVLEGFNLDSKEKIWEFRITGSAVSNKDLALLLSGLRNDPSLVGVTLISLNFDRGNISFVITGSFE</sequence>
<feature type="transmembrane region" description="Helical" evidence="1">
    <location>
        <begin position="37"/>
        <end position="55"/>
    </location>
</feature>
<gene>
    <name evidence="2" type="ORF">A3D25_04380</name>
</gene>
<comment type="caution">
    <text evidence="2">The sequence shown here is derived from an EMBL/GenBank/DDBJ whole genome shotgun (WGS) entry which is preliminary data.</text>
</comment>
<evidence type="ECO:0000256" key="1">
    <source>
        <dbReference type="SAM" id="Phobius"/>
    </source>
</evidence>
<reference evidence="2 3" key="1">
    <citation type="journal article" date="2016" name="Nat. Commun.">
        <title>Thousands of microbial genomes shed light on interconnected biogeochemical processes in an aquifer system.</title>
        <authorList>
            <person name="Anantharaman K."/>
            <person name="Brown C.T."/>
            <person name="Hug L.A."/>
            <person name="Sharon I."/>
            <person name="Castelle C.J."/>
            <person name="Probst A.J."/>
            <person name="Thomas B.C."/>
            <person name="Singh A."/>
            <person name="Wilkins M.J."/>
            <person name="Karaoz U."/>
            <person name="Brodie E.L."/>
            <person name="Williams K.H."/>
            <person name="Hubbard S.S."/>
            <person name="Banfield J.F."/>
        </authorList>
    </citation>
    <scope>NUCLEOTIDE SEQUENCE [LARGE SCALE GENOMIC DNA]</scope>
</reference>
<proteinExistence type="predicted"/>
<dbReference type="Proteomes" id="UP000177328">
    <property type="component" value="Unassembled WGS sequence"/>
</dbReference>
<dbReference type="AlphaFoldDB" id="A0A1F5KGR7"/>
<protein>
    <recommendedName>
        <fullName evidence="4">PilN domain-containing protein</fullName>
    </recommendedName>
</protein>
<dbReference type="InterPro" id="IPR007813">
    <property type="entry name" value="PilN"/>
</dbReference>
<dbReference type="Pfam" id="PF05137">
    <property type="entry name" value="PilN"/>
    <property type="match status" value="1"/>
</dbReference>
<evidence type="ECO:0000313" key="3">
    <source>
        <dbReference type="Proteomes" id="UP000177328"/>
    </source>
</evidence>
<keyword evidence="1" id="KW-0472">Membrane</keyword>
<keyword evidence="1" id="KW-1133">Transmembrane helix</keyword>
<accession>A0A1F5KGR7</accession>
<evidence type="ECO:0008006" key="4">
    <source>
        <dbReference type="Google" id="ProtNLM"/>
    </source>
</evidence>
<dbReference type="EMBL" id="MFDD01000014">
    <property type="protein sequence ID" value="OGE40010.1"/>
    <property type="molecule type" value="Genomic_DNA"/>
</dbReference>
<evidence type="ECO:0000313" key="2">
    <source>
        <dbReference type="EMBL" id="OGE40010.1"/>
    </source>
</evidence>
<organism evidence="2 3">
    <name type="scientific">Candidatus Daviesbacteria bacterium RIFCSPHIGHO2_02_FULL_43_12</name>
    <dbReference type="NCBI Taxonomy" id="1797776"/>
    <lineage>
        <taxon>Bacteria</taxon>
        <taxon>Candidatus Daviesiibacteriota</taxon>
    </lineage>
</organism>
<name>A0A1F5KGR7_9BACT</name>
<keyword evidence="1" id="KW-0812">Transmembrane</keyword>